<organism evidence="12 13">
    <name type="scientific">Staphylococcus muscae</name>
    <dbReference type="NCBI Taxonomy" id="1294"/>
    <lineage>
        <taxon>Bacteria</taxon>
        <taxon>Bacillati</taxon>
        <taxon>Bacillota</taxon>
        <taxon>Bacilli</taxon>
        <taxon>Bacillales</taxon>
        <taxon>Staphylococcaceae</taxon>
        <taxon>Staphylococcus</taxon>
    </lineage>
</organism>
<evidence type="ECO:0000256" key="2">
    <source>
        <dbReference type="ARBA" id="ARBA00008133"/>
    </source>
</evidence>
<keyword evidence="14" id="KW-1185">Reference proteome</keyword>
<keyword evidence="4 9" id="KW-0456">Lyase</keyword>
<comment type="similarity">
    <text evidence="2 9">Belongs to the uroporphyrinogen-III synthase family.</text>
</comment>
<dbReference type="GO" id="GO:0004852">
    <property type="term" value="F:uroporphyrinogen-III synthase activity"/>
    <property type="evidence" value="ECO:0007669"/>
    <property type="project" value="UniProtKB-UniRule"/>
</dbReference>
<keyword evidence="11" id="KW-0808">Transferase</keyword>
<evidence type="ECO:0000313" key="12">
    <source>
        <dbReference type="EMBL" id="SNW02203.1"/>
    </source>
</evidence>
<protein>
    <recommendedName>
        <fullName evidence="7 9">Uroporphyrinogen-III synthase</fullName>
        <ecNumber evidence="3 9">4.2.1.75</ecNumber>
    </recommendedName>
</protein>
<dbReference type="Proteomes" id="UP000652995">
    <property type="component" value="Unassembled WGS sequence"/>
</dbReference>
<accession>A0A240C4G1</accession>
<dbReference type="PROSITE" id="PS51257">
    <property type="entry name" value="PROKAR_LIPOPROTEIN"/>
    <property type="match status" value="1"/>
</dbReference>
<keyword evidence="11" id="KW-0489">Methyltransferase</keyword>
<dbReference type="PANTHER" id="PTHR38042:SF1">
    <property type="entry name" value="UROPORPHYRINOGEN-III SYNTHASE, CHLOROPLASTIC"/>
    <property type="match status" value="1"/>
</dbReference>
<dbReference type="InterPro" id="IPR039793">
    <property type="entry name" value="UROS/Hem4"/>
</dbReference>
<comment type="pathway">
    <text evidence="1 9">Porphyrin-containing compound metabolism; protoporphyrin-IX biosynthesis; coproporphyrinogen-III from 5-aminolevulinate: step 3/4.</text>
</comment>
<dbReference type="AlphaFoldDB" id="A0A240C4G1"/>
<evidence type="ECO:0000256" key="5">
    <source>
        <dbReference type="ARBA" id="ARBA00023244"/>
    </source>
</evidence>
<evidence type="ECO:0000256" key="6">
    <source>
        <dbReference type="ARBA" id="ARBA00037589"/>
    </source>
</evidence>
<dbReference type="KEGG" id="smus:C7J88_01655"/>
<proteinExistence type="inferred from homology"/>
<reference evidence="14" key="3">
    <citation type="journal article" date="2019" name="Int. J. Syst. Evol. Microbiol.">
        <title>The Global Catalogue of Microorganisms (GCM) 10K type strain sequencing project: providing services to taxonomists for standard genome sequencing and annotation.</title>
        <authorList>
            <consortium name="The Broad Institute Genomics Platform"/>
            <consortium name="The Broad Institute Genome Sequencing Center for Infectious Disease"/>
            <person name="Wu L."/>
            <person name="Ma J."/>
        </authorList>
    </citation>
    <scope>NUCLEOTIDE SEQUENCE [LARGE SCALE GENOMIC DNA]</scope>
    <source>
        <strain evidence="14">CCM 4175</strain>
    </source>
</reference>
<dbReference type="SUPFAM" id="SSF69618">
    <property type="entry name" value="HemD-like"/>
    <property type="match status" value="1"/>
</dbReference>
<dbReference type="EMBL" id="BMCB01000005">
    <property type="protein sequence ID" value="GGA89414.1"/>
    <property type="molecule type" value="Genomic_DNA"/>
</dbReference>
<dbReference type="EC" id="4.2.1.75" evidence="3 9"/>
<feature type="domain" description="Tetrapyrrole biosynthesis uroporphyrinogen III synthase" evidence="10">
    <location>
        <begin position="19"/>
        <end position="216"/>
    </location>
</feature>
<dbReference type="Gene3D" id="3.40.50.10090">
    <property type="match status" value="2"/>
</dbReference>
<reference evidence="11" key="1">
    <citation type="journal article" date="2014" name="Int. J. Syst. Evol. Microbiol.">
        <title>Complete genome of a new Firmicutes species belonging to the dominant human colonic microbiota ('Ruminococcus bicirculans') reveals two chromosomes and a selective capacity to utilize plant glucans.</title>
        <authorList>
            <consortium name="NISC Comparative Sequencing Program"/>
            <person name="Wegmann U."/>
            <person name="Louis P."/>
            <person name="Goesmann A."/>
            <person name="Henrissat B."/>
            <person name="Duncan S.H."/>
            <person name="Flint H.J."/>
        </authorList>
    </citation>
    <scope>NUCLEOTIDE SEQUENCE</scope>
    <source>
        <strain evidence="11">CCM 4175</strain>
    </source>
</reference>
<evidence type="ECO:0000313" key="14">
    <source>
        <dbReference type="Proteomes" id="UP000652995"/>
    </source>
</evidence>
<gene>
    <name evidence="12" type="primary">hemD</name>
    <name evidence="11" type="ORF">GCM10007183_12090</name>
    <name evidence="12" type="ORF">SAMEA4412661_00981</name>
</gene>
<evidence type="ECO:0000256" key="9">
    <source>
        <dbReference type="RuleBase" id="RU366031"/>
    </source>
</evidence>
<dbReference type="InterPro" id="IPR036108">
    <property type="entry name" value="4pyrrol_syn_uPrphyn_synt_sf"/>
</dbReference>
<dbReference type="GO" id="GO:0006780">
    <property type="term" value="P:uroporphyrinogen III biosynthetic process"/>
    <property type="evidence" value="ECO:0007669"/>
    <property type="project" value="UniProtKB-UniRule"/>
</dbReference>
<dbReference type="EMBL" id="LT906464">
    <property type="protein sequence ID" value="SNW02203.1"/>
    <property type="molecule type" value="Genomic_DNA"/>
</dbReference>
<reference evidence="11" key="4">
    <citation type="submission" date="2024-05" db="EMBL/GenBank/DDBJ databases">
        <authorList>
            <person name="Sun Q."/>
            <person name="Sedlacek I."/>
        </authorList>
    </citation>
    <scope>NUCLEOTIDE SEQUENCE</scope>
    <source>
        <strain evidence="11">CCM 4175</strain>
    </source>
</reference>
<dbReference type="RefSeq" id="WP_095116565.1">
    <property type="nucleotide sequence ID" value="NZ_BMCB01000005.1"/>
</dbReference>
<reference evidence="12 13" key="2">
    <citation type="submission" date="2017-06" db="EMBL/GenBank/DDBJ databases">
        <authorList>
            <consortium name="Pathogen Informatics"/>
        </authorList>
    </citation>
    <scope>NUCLEOTIDE SEQUENCE [LARGE SCALE GENOMIC DNA]</scope>
    <source>
        <strain evidence="12 13">NCTC13833</strain>
    </source>
</reference>
<dbReference type="GO" id="GO:0006782">
    <property type="term" value="P:protoporphyrinogen IX biosynthetic process"/>
    <property type="evidence" value="ECO:0007669"/>
    <property type="project" value="UniProtKB-UniRule"/>
</dbReference>
<dbReference type="OrthoDB" id="9815856at2"/>
<evidence type="ECO:0000256" key="3">
    <source>
        <dbReference type="ARBA" id="ARBA00013109"/>
    </source>
</evidence>
<comment type="function">
    <text evidence="6 9">Catalyzes cyclization of the linear tetrapyrrole, hydroxymethylbilane, to the macrocyclic uroporphyrinogen III.</text>
</comment>
<dbReference type="PANTHER" id="PTHR38042">
    <property type="entry name" value="UROPORPHYRINOGEN-III SYNTHASE, CHLOROPLASTIC"/>
    <property type="match status" value="1"/>
</dbReference>
<dbReference type="Pfam" id="PF02602">
    <property type="entry name" value="HEM4"/>
    <property type="match status" value="1"/>
</dbReference>
<name>A0A240C4G1_9STAP</name>
<evidence type="ECO:0000256" key="8">
    <source>
        <dbReference type="ARBA" id="ARBA00048617"/>
    </source>
</evidence>
<dbReference type="UniPathway" id="UPA00251">
    <property type="reaction ID" value="UER00320"/>
</dbReference>
<evidence type="ECO:0000313" key="11">
    <source>
        <dbReference type="EMBL" id="GGA89414.1"/>
    </source>
</evidence>
<evidence type="ECO:0000259" key="10">
    <source>
        <dbReference type="Pfam" id="PF02602"/>
    </source>
</evidence>
<dbReference type="CDD" id="cd06578">
    <property type="entry name" value="HemD"/>
    <property type="match status" value="1"/>
</dbReference>
<evidence type="ECO:0000256" key="1">
    <source>
        <dbReference type="ARBA" id="ARBA00004772"/>
    </source>
</evidence>
<dbReference type="Proteomes" id="UP000243706">
    <property type="component" value="Chromosome 1"/>
</dbReference>
<keyword evidence="5 9" id="KW-0627">Porphyrin biosynthesis</keyword>
<dbReference type="GO" id="GO:0032259">
    <property type="term" value="P:methylation"/>
    <property type="evidence" value="ECO:0007669"/>
    <property type="project" value="UniProtKB-KW"/>
</dbReference>
<evidence type="ECO:0000256" key="7">
    <source>
        <dbReference type="ARBA" id="ARBA00040167"/>
    </source>
</evidence>
<evidence type="ECO:0000256" key="4">
    <source>
        <dbReference type="ARBA" id="ARBA00023239"/>
    </source>
</evidence>
<sequence length="224" mass="25578">MKPTVIMTQTHPYHDDRINVCHLPLITTVACSFDQRLLDETYDWLIFSSKNAVKYFMKYLPKTRVRKIAVIGEKTKAYCETKGIHVDFVPNDFSQEGFLAQFCASEHDKILLPSSARARPLLADTLHQRYGKVTKIDLYDIEVNDTQVTAAYEMLTSQKVNAITFASSSAVNALFERFPNIAFDHWVVIGAQTQQTLSRYGYFGEMAELQTLEAMIDKILEMGF</sequence>
<dbReference type="InterPro" id="IPR003754">
    <property type="entry name" value="4pyrrol_synth_uPrphyn_synth"/>
</dbReference>
<evidence type="ECO:0000313" key="13">
    <source>
        <dbReference type="Proteomes" id="UP000243706"/>
    </source>
</evidence>
<comment type="catalytic activity">
    <reaction evidence="8 9">
        <text>hydroxymethylbilane = uroporphyrinogen III + H2O</text>
        <dbReference type="Rhea" id="RHEA:18965"/>
        <dbReference type="ChEBI" id="CHEBI:15377"/>
        <dbReference type="ChEBI" id="CHEBI:57308"/>
        <dbReference type="ChEBI" id="CHEBI:57845"/>
        <dbReference type="EC" id="4.2.1.75"/>
    </reaction>
</comment>
<dbReference type="GO" id="GO:0008168">
    <property type="term" value="F:methyltransferase activity"/>
    <property type="evidence" value="ECO:0007669"/>
    <property type="project" value="UniProtKB-KW"/>
</dbReference>